<dbReference type="Proteomes" id="UP001060085">
    <property type="component" value="Linkage Group LG01"/>
</dbReference>
<evidence type="ECO:0000313" key="2">
    <source>
        <dbReference type="Proteomes" id="UP001060085"/>
    </source>
</evidence>
<comment type="caution">
    <text evidence="1">The sequence shown here is derived from an EMBL/GenBank/DDBJ whole genome shotgun (WGS) entry which is preliminary data.</text>
</comment>
<organism evidence="1 2">
    <name type="scientific">Catharanthus roseus</name>
    <name type="common">Madagascar periwinkle</name>
    <name type="synonym">Vinca rosea</name>
    <dbReference type="NCBI Taxonomy" id="4058"/>
    <lineage>
        <taxon>Eukaryota</taxon>
        <taxon>Viridiplantae</taxon>
        <taxon>Streptophyta</taxon>
        <taxon>Embryophyta</taxon>
        <taxon>Tracheophyta</taxon>
        <taxon>Spermatophyta</taxon>
        <taxon>Magnoliopsida</taxon>
        <taxon>eudicotyledons</taxon>
        <taxon>Gunneridae</taxon>
        <taxon>Pentapetalae</taxon>
        <taxon>asterids</taxon>
        <taxon>lamiids</taxon>
        <taxon>Gentianales</taxon>
        <taxon>Apocynaceae</taxon>
        <taxon>Rauvolfioideae</taxon>
        <taxon>Vinceae</taxon>
        <taxon>Catharanthinae</taxon>
        <taxon>Catharanthus</taxon>
    </lineage>
</organism>
<accession>A0ACC0C9S6</accession>
<protein>
    <submittedName>
        <fullName evidence="1">Uncharacterized protein</fullName>
    </submittedName>
</protein>
<evidence type="ECO:0000313" key="1">
    <source>
        <dbReference type="EMBL" id="KAI5681523.1"/>
    </source>
</evidence>
<dbReference type="EMBL" id="CM044701">
    <property type="protein sequence ID" value="KAI5681523.1"/>
    <property type="molecule type" value="Genomic_DNA"/>
</dbReference>
<gene>
    <name evidence="1" type="ORF">M9H77_02751</name>
</gene>
<reference evidence="2" key="1">
    <citation type="journal article" date="2023" name="Nat. Plants">
        <title>Single-cell RNA sequencing provides a high-resolution roadmap for understanding the multicellular compartmentation of specialized metabolism.</title>
        <authorList>
            <person name="Sun S."/>
            <person name="Shen X."/>
            <person name="Li Y."/>
            <person name="Li Y."/>
            <person name="Wang S."/>
            <person name="Li R."/>
            <person name="Zhang H."/>
            <person name="Shen G."/>
            <person name="Guo B."/>
            <person name="Wei J."/>
            <person name="Xu J."/>
            <person name="St-Pierre B."/>
            <person name="Chen S."/>
            <person name="Sun C."/>
        </authorList>
    </citation>
    <scope>NUCLEOTIDE SEQUENCE [LARGE SCALE GENOMIC DNA]</scope>
</reference>
<keyword evidence="2" id="KW-1185">Reference proteome</keyword>
<sequence>MAQPVFMWTSHHTLRWDSRLVESQEGLETEVSPKADLLGTVRNSASHLSFRLRVFGSNLPRRAYVYVLSFLDSNRTNLLTGFINSYRKRGMVPLPDKTVDKPLTLDDWNREKRSKNQKLDWYQGYICDPK</sequence>
<name>A0ACC0C9S6_CATRO</name>
<proteinExistence type="predicted"/>